<sequence length="219" mass="25148">MSHVPAGPVWLFDLDNTLHNASAHIFPHINRSMTAYLEQHLSLSGEEANALRIHYWHRYGATLTGLVRHHGTNPHHFLEATHRFDTLHAMMVFERALGALLRRLPGRKIVFSNGPQRYAEAVLDAMGMRRHFDDVYGIERMRFQPKPGVQAFRHLLHDHRLKPQRCILIEDSADNLRTARRLGMKTVLVGRGAKRPAYVDVRISSILDLRRAAGRLLPR</sequence>
<dbReference type="SFLD" id="SFLDG01132">
    <property type="entry name" value="C1.5.3:_5'-Nucleotidase_Like"/>
    <property type="match status" value="1"/>
</dbReference>
<gene>
    <name evidence="1" type="ORF">GPA25_00100</name>
</gene>
<dbReference type="SFLD" id="SFLDS00003">
    <property type="entry name" value="Haloacid_Dehalogenase"/>
    <property type="match status" value="1"/>
</dbReference>
<reference evidence="1 2" key="1">
    <citation type="submission" date="2019-12" db="EMBL/GenBank/DDBJ databases">
        <title>Comparative genomics gives insights into the taxonomy of the Azoarcus-Aromatoleum group and reveals separate origins of nif in the plant-associated Azoarcus and non-plant-associated Aromatoleum sub-groups.</title>
        <authorList>
            <person name="Lafos M."/>
            <person name="Maluk M."/>
            <person name="Batista M."/>
            <person name="Junghare M."/>
            <person name="Carmona M."/>
            <person name="Faoro H."/>
            <person name="Cruz L.M."/>
            <person name="Battistoni F."/>
            <person name="De Souza E."/>
            <person name="Pedrosa F."/>
            <person name="Chen W.-M."/>
            <person name="Poole P.S."/>
            <person name="Dixon R.A."/>
            <person name="James E.K."/>
        </authorList>
    </citation>
    <scope>NUCLEOTIDE SEQUENCE [LARGE SCALE GENOMIC DNA]</scope>
    <source>
        <strain evidence="1 2">22Lin</strain>
    </source>
</reference>
<comment type="caution">
    <text evidence="1">The sequence shown here is derived from an EMBL/GenBank/DDBJ whole genome shotgun (WGS) entry which is preliminary data.</text>
</comment>
<dbReference type="InterPro" id="IPR036412">
    <property type="entry name" value="HAD-like_sf"/>
</dbReference>
<dbReference type="Proteomes" id="UP000648984">
    <property type="component" value="Unassembled WGS sequence"/>
</dbReference>
<dbReference type="Gene3D" id="1.10.150.450">
    <property type="match status" value="1"/>
</dbReference>
<dbReference type="Pfam" id="PF00702">
    <property type="entry name" value="Hydrolase"/>
    <property type="match status" value="1"/>
</dbReference>
<evidence type="ECO:0000313" key="2">
    <source>
        <dbReference type="Proteomes" id="UP000648984"/>
    </source>
</evidence>
<dbReference type="InterPro" id="IPR010237">
    <property type="entry name" value="Pyr-5-nucltdase"/>
</dbReference>
<dbReference type="RefSeq" id="WP_169258318.1">
    <property type="nucleotide sequence ID" value="NZ_WTVQ01000001.1"/>
</dbReference>
<accession>A0ABX1Q7K9</accession>
<organism evidence="1 2">
    <name type="scientific">Aromatoleum diolicum</name>
    <dbReference type="NCBI Taxonomy" id="75796"/>
    <lineage>
        <taxon>Bacteria</taxon>
        <taxon>Pseudomonadati</taxon>
        <taxon>Pseudomonadota</taxon>
        <taxon>Betaproteobacteria</taxon>
        <taxon>Rhodocyclales</taxon>
        <taxon>Rhodocyclaceae</taxon>
        <taxon>Aromatoleum</taxon>
    </lineage>
</organism>
<dbReference type="PANTHER" id="PTHR12725:SF117">
    <property type="entry name" value="HALOACID DEHALOGENASE-LIKE HYDROLASE"/>
    <property type="match status" value="1"/>
</dbReference>
<keyword evidence="2" id="KW-1185">Reference proteome</keyword>
<dbReference type="InterPro" id="IPR023214">
    <property type="entry name" value="HAD_sf"/>
</dbReference>
<dbReference type="NCBIfam" id="TIGR01509">
    <property type="entry name" value="HAD-SF-IA-v3"/>
    <property type="match status" value="1"/>
</dbReference>
<dbReference type="EMBL" id="WTVQ01000001">
    <property type="protein sequence ID" value="NMG73154.1"/>
    <property type="molecule type" value="Genomic_DNA"/>
</dbReference>
<dbReference type="Gene3D" id="3.40.50.1000">
    <property type="entry name" value="HAD superfamily/HAD-like"/>
    <property type="match status" value="1"/>
</dbReference>
<dbReference type="SUPFAM" id="SSF56784">
    <property type="entry name" value="HAD-like"/>
    <property type="match status" value="1"/>
</dbReference>
<proteinExistence type="predicted"/>
<protein>
    <submittedName>
        <fullName evidence="1">Pyrimidine 5'-nucleotidase</fullName>
    </submittedName>
</protein>
<dbReference type="InterPro" id="IPR006439">
    <property type="entry name" value="HAD-SF_hydro_IA"/>
</dbReference>
<name>A0ABX1Q7K9_9RHOO</name>
<evidence type="ECO:0000313" key="1">
    <source>
        <dbReference type="EMBL" id="NMG73154.1"/>
    </source>
</evidence>
<dbReference type="NCBIfam" id="TIGR01993">
    <property type="entry name" value="Pyr-5-nucltdase"/>
    <property type="match status" value="1"/>
</dbReference>
<dbReference type="PANTHER" id="PTHR12725">
    <property type="entry name" value="HALOACID DEHALOGENASE-LIKE HYDROLASE"/>
    <property type="match status" value="1"/>
</dbReference>
<dbReference type="SFLD" id="SFLDG01129">
    <property type="entry name" value="C1.5:_HAD__Beta-PGM__Phosphata"/>
    <property type="match status" value="1"/>
</dbReference>